<accession>A0ABY4P671</accession>
<dbReference type="Pfam" id="PF03417">
    <property type="entry name" value="AAT"/>
    <property type="match status" value="1"/>
</dbReference>
<dbReference type="InterPro" id="IPR047794">
    <property type="entry name" value="C45_proenzyme-like"/>
</dbReference>
<dbReference type="Gene3D" id="1.10.10.2120">
    <property type="match status" value="1"/>
</dbReference>
<dbReference type="RefSeq" id="WP_240323299.1">
    <property type="nucleotide sequence ID" value="NZ_CP091196.1"/>
</dbReference>
<protein>
    <submittedName>
        <fullName evidence="2">C45 family peptidase</fullName>
    </submittedName>
</protein>
<dbReference type="Proteomes" id="UP000830158">
    <property type="component" value="Chromosome"/>
</dbReference>
<evidence type="ECO:0000313" key="2">
    <source>
        <dbReference type="EMBL" id="UQS27814.1"/>
    </source>
</evidence>
<dbReference type="NCBIfam" id="NF040521">
    <property type="entry name" value="C45_proenzyme"/>
    <property type="match status" value="1"/>
</dbReference>
<reference evidence="2" key="1">
    <citation type="submission" date="2022-01" db="EMBL/GenBank/DDBJ databases">
        <title>PSI-footprinting approach for the identification of protein synthesis inhibitor producers.</title>
        <authorList>
            <person name="Handel F."/>
            <person name="Kulik A."/>
            <person name="Wex K.W."/>
            <person name="Berscheid A."/>
            <person name="Saur J.S."/>
            <person name="Winkler A."/>
            <person name="Wibberg D."/>
            <person name="Kalinowski J."/>
            <person name="Broetz-Oesterhelt H."/>
            <person name="Mast Y."/>
        </authorList>
    </citation>
    <scope>NUCLEOTIDE SEQUENCE</scope>
    <source>
        <strain evidence="2">KNN 49.3e</strain>
    </source>
</reference>
<evidence type="ECO:0000259" key="1">
    <source>
        <dbReference type="Pfam" id="PF03417"/>
    </source>
</evidence>
<name>A0ABY4P671_9PSEU</name>
<dbReference type="Gene3D" id="3.60.60.10">
    <property type="entry name" value="Penicillin V Acylase, Chain A"/>
    <property type="match status" value="1"/>
</dbReference>
<gene>
    <name evidence="2" type="ORF">L1857_09180</name>
</gene>
<evidence type="ECO:0000313" key="3">
    <source>
        <dbReference type="Proteomes" id="UP000830158"/>
    </source>
</evidence>
<feature type="domain" description="Peptidase C45 hydrolase" evidence="1">
    <location>
        <begin position="132"/>
        <end position="280"/>
    </location>
</feature>
<keyword evidence="3" id="KW-1185">Reference proteome</keyword>
<dbReference type="InterPro" id="IPR005079">
    <property type="entry name" value="Peptidase_C45_hydrolase"/>
</dbReference>
<organism evidence="2 3">
    <name type="scientific">Amycolatopsis thermalba</name>
    <dbReference type="NCBI Taxonomy" id="944492"/>
    <lineage>
        <taxon>Bacteria</taxon>
        <taxon>Bacillati</taxon>
        <taxon>Actinomycetota</taxon>
        <taxon>Actinomycetes</taxon>
        <taxon>Pseudonocardiales</taxon>
        <taxon>Pseudonocardiaceae</taxon>
        <taxon>Amycolatopsis</taxon>
    </lineage>
</organism>
<proteinExistence type="predicted"/>
<dbReference type="PANTHER" id="PTHR34180">
    <property type="entry name" value="PEPTIDASE C45"/>
    <property type="match status" value="1"/>
</dbReference>
<dbReference type="EMBL" id="CP091196">
    <property type="protein sequence ID" value="UQS27814.1"/>
    <property type="molecule type" value="Genomic_DNA"/>
</dbReference>
<dbReference type="PANTHER" id="PTHR34180:SF1">
    <property type="entry name" value="BETA-ALANYL-DOPAMINE_CARCININE HYDROLASE"/>
    <property type="match status" value="1"/>
</dbReference>
<sequence length="369" mass="38517">MVITSVKLNDVALEQFATHRAIHTVPAEDPRALGAACAGDIRAAFDAYARLFAAHGIGAEQVRAWGAAALAATHEWAPSLAAEIRGVAEGSGLAEWQLGALNGRTEILAAGAVTGEGECSTSVVLADGSPRTVQTWDWHDTLRAAMTVVSWPGVCTFTEAGVVGKIGVNSAGLGVHFNVLRHASDHADIGVPVHVVARRILDEASTVEEATDLARSARLSVSSVITVVTADRARCLELSPAGVGVIDPADGVLWHANHFLDAALAPGERTTEDVSTTFARGSWLRAHTAELGAADLSARARALCAHTEDGAAVCAHPDMSLPPHERWESLATISLDVVAGRLHVHPGGPCSVTPESWQTFTVRPAAPAR</sequence>
<dbReference type="InterPro" id="IPR047801">
    <property type="entry name" value="Peptidase_C45"/>
</dbReference>